<evidence type="ECO:0000256" key="10">
    <source>
        <dbReference type="ARBA" id="ARBA00022915"/>
    </source>
</evidence>
<evidence type="ECO:0000256" key="15">
    <source>
        <dbReference type="HAMAP-Rule" id="MF_01690"/>
    </source>
</evidence>
<dbReference type="InterPro" id="IPR002933">
    <property type="entry name" value="Peptidase_M20"/>
</dbReference>
<comment type="catalytic activity">
    <reaction evidence="14 15">
        <text>N-succinyl-(2S,6S)-2,6-diaminopimelate + H2O = (2S,6S)-2,6-diaminopimelate + succinate</text>
        <dbReference type="Rhea" id="RHEA:22608"/>
        <dbReference type="ChEBI" id="CHEBI:15377"/>
        <dbReference type="ChEBI" id="CHEBI:30031"/>
        <dbReference type="ChEBI" id="CHEBI:57609"/>
        <dbReference type="ChEBI" id="CHEBI:58087"/>
        <dbReference type="EC" id="3.5.1.18"/>
    </reaction>
</comment>
<dbReference type="InterPro" id="IPR011650">
    <property type="entry name" value="Peptidase_M20_dimer"/>
</dbReference>
<evidence type="ECO:0000256" key="3">
    <source>
        <dbReference type="ARBA" id="ARBA00011738"/>
    </source>
</evidence>
<feature type="binding site" evidence="15">
    <location>
        <position position="136"/>
    </location>
    <ligand>
        <name>Zn(2+)</name>
        <dbReference type="ChEBI" id="CHEBI:29105"/>
        <label>2</label>
    </ligand>
</feature>
<evidence type="ECO:0000256" key="1">
    <source>
        <dbReference type="ARBA" id="ARBA00005130"/>
    </source>
</evidence>
<evidence type="ECO:0000256" key="14">
    <source>
        <dbReference type="ARBA" id="ARBA00051301"/>
    </source>
</evidence>
<evidence type="ECO:0000313" key="17">
    <source>
        <dbReference type="EMBL" id="SEA08480.1"/>
    </source>
</evidence>
<evidence type="ECO:0000259" key="16">
    <source>
        <dbReference type="Pfam" id="PF07687"/>
    </source>
</evidence>
<gene>
    <name evidence="15" type="primary">dapE</name>
    <name evidence="17" type="ORF">SAMN05444370_10312</name>
</gene>
<keyword evidence="8 15" id="KW-0378">Hydrolase</keyword>
<dbReference type="SUPFAM" id="SSF55031">
    <property type="entry name" value="Bacterial exopeptidase dimerisation domain"/>
    <property type="match status" value="1"/>
</dbReference>
<dbReference type="GO" id="GO:0008270">
    <property type="term" value="F:zinc ion binding"/>
    <property type="evidence" value="ECO:0007669"/>
    <property type="project" value="UniProtKB-UniRule"/>
</dbReference>
<dbReference type="NCBIfam" id="NF009557">
    <property type="entry name" value="PRK13009.1"/>
    <property type="match status" value="1"/>
</dbReference>
<dbReference type="GO" id="GO:0050897">
    <property type="term" value="F:cobalt ion binding"/>
    <property type="evidence" value="ECO:0007669"/>
    <property type="project" value="UniProtKB-UniRule"/>
</dbReference>
<dbReference type="InterPro" id="IPR005941">
    <property type="entry name" value="DapE_proteobac"/>
</dbReference>
<dbReference type="STRING" id="89524.SAMN05444370_10312"/>
<evidence type="ECO:0000256" key="9">
    <source>
        <dbReference type="ARBA" id="ARBA00022833"/>
    </source>
</evidence>
<feature type="binding site" evidence="15">
    <location>
        <position position="353"/>
    </location>
    <ligand>
        <name>Zn(2+)</name>
        <dbReference type="ChEBI" id="CHEBI:29105"/>
        <label>2</label>
    </ligand>
</feature>
<dbReference type="InterPro" id="IPR050072">
    <property type="entry name" value="Peptidase_M20A"/>
</dbReference>
<dbReference type="UniPathway" id="UPA00034">
    <property type="reaction ID" value="UER00021"/>
</dbReference>
<dbReference type="EMBL" id="FNQM01000003">
    <property type="protein sequence ID" value="SEA08480.1"/>
    <property type="molecule type" value="Genomic_DNA"/>
</dbReference>
<dbReference type="PANTHER" id="PTHR43808:SF31">
    <property type="entry name" value="N-ACETYL-L-CITRULLINE DEACETYLASE"/>
    <property type="match status" value="1"/>
</dbReference>
<dbReference type="NCBIfam" id="TIGR01246">
    <property type="entry name" value="dapE_proteo"/>
    <property type="match status" value="1"/>
</dbReference>
<evidence type="ECO:0000256" key="12">
    <source>
        <dbReference type="ARBA" id="ARBA00023285"/>
    </source>
</evidence>
<evidence type="ECO:0000256" key="2">
    <source>
        <dbReference type="ARBA" id="ARBA00006746"/>
    </source>
</evidence>
<dbReference type="PANTHER" id="PTHR43808">
    <property type="entry name" value="ACETYLORNITHINE DEACETYLASE"/>
    <property type="match status" value="1"/>
</dbReference>
<dbReference type="InterPro" id="IPR036264">
    <property type="entry name" value="Bact_exopeptidase_dim_dom"/>
</dbReference>
<comment type="subunit">
    <text evidence="3 15">Homodimer.</text>
</comment>
<name>A0A1H3YA80_9RHOB</name>
<dbReference type="GO" id="GO:0008777">
    <property type="term" value="F:acetylornithine deacetylase activity"/>
    <property type="evidence" value="ECO:0007669"/>
    <property type="project" value="TreeGrafter"/>
</dbReference>
<evidence type="ECO:0000256" key="7">
    <source>
        <dbReference type="ARBA" id="ARBA00022723"/>
    </source>
</evidence>
<evidence type="ECO:0000256" key="8">
    <source>
        <dbReference type="ARBA" id="ARBA00022801"/>
    </source>
</evidence>
<comment type="function">
    <text evidence="15">Catalyzes the hydrolysis of N-succinyl-L,L-diaminopimelic acid (SDAP), forming succinate and LL-2,6-diaminopimelate (DAP), an intermediate involved in the bacterial biosynthesis of lysine and meso-diaminopimelic acid, an essential component of bacterial cell walls.</text>
</comment>
<keyword evidence="12 15" id="KW-0170">Cobalt</keyword>
<comment type="cofactor">
    <cofactor evidence="15">
        <name>Zn(2+)</name>
        <dbReference type="ChEBI" id="CHEBI:29105"/>
    </cofactor>
    <cofactor evidence="15">
        <name>Co(2+)</name>
        <dbReference type="ChEBI" id="CHEBI:48828"/>
    </cofactor>
    <text evidence="15">Binds 2 Zn(2+) or Co(2+) ions per subunit.</text>
</comment>
<dbReference type="GO" id="GO:0009089">
    <property type="term" value="P:lysine biosynthetic process via diaminopimelate"/>
    <property type="evidence" value="ECO:0007669"/>
    <property type="project" value="UniProtKB-UniRule"/>
</dbReference>
<evidence type="ECO:0000256" key="6">
    <source>
        <dbReference type="ARBA" id="ARBA00022605"/>
    </source>
</evidence>
<feature type="active site" description="Proton acceptor" evidence="15">
    <location>
        <position position="135"/>
    </location>
</feature>
<evidence type="ECO:0000256" key="13">
    <source>
        <dbReference type="ARBA" id="ARBA00031891"/>
    </source>
</evidence>
<proteinExistence type="inferred from homology"/>
<evidence type="ECO:0000256" key="5">
    <source>
        <dbReference type="ARBA" id="ARBA00022391"/>
    </source>
</evidence>
<keyword evidence="10 15" id="KW-0220">Diaminopimelate biosynthesis</keyword>
<dbReference type="CDD" id="cd03891">
    <property type="entry name" value="M20_DapE_proteobac"/>
    <property type="match status" value="1"/>
</dbReference>
<dbReference type="GO" id="GO:0006526">
    <property type="term" value="P:L-arginine biosynthetic process"/>
    <property type="evidence" value="ECO:0007669"/>
    <property type="project" value="TreeGrafter"/>
</dbReference>
<dbReference type="HAMAP" id="MF_01690">
    <property type="entry name" value="DapE"/>
    <property type="match status" value="1"/>
</dbReference>
<dbReference type="EC" id="3.5.1.18" evidence="4 15"/>
<feature type="active site" evidence="15">
    <location>
        <position position="71"/>
    </location>
</feature>
<feature type="binding site" evidence="15">
    <location>
        <position position="69"/>
    </location>
    <ligand>
        <name>Zn(2+)</name>
        <dbReference type="ChEBI" id="CHEBI:29105"/>
        <label>1</label>
    </ligand>
</feature>
<sequence length="382" mass="39497">MPEPIDPVALTSALIRCASVTPADDGAIDVVAAALSAAGFRTTRCDRGGIANLYARFGALGPVLGFNGHTDVVPVGDAAAWTHPPFGATVAGGELWGRGAVDMKSGVAAFVAAACAWAAGDPARGSLALLITGDEEGDSVDGTPAILDWMQANGERLDACIVGEPTSVETLGDMIKIGRRGSVTAQLAMRGVQGHTAYPHRARNPLPALARLLDRLASRPLDEGTAHFDPSTLAITTVDVGNPASNVIPAEGRATVNIRFNDMHDGAGLTAMLRAEAEAVAAEFGVTASVSTRISGEAFLTPPGPFTDRVAAAVARATNQTPKLSTTGGTSDARYVKDHCPVVEVGLVGRGMHAVDERVPVQDVRRLAEVYRAVIEDFFASS</sequence>
<keyword evidence="18" id="KW-1185">Reference proteome</keyword>
<protein>
    <recommendedName>
        <fullName evidence="5 15">Succinyl-diaminopimelate desuccinylase</fullName>
        <shortName evidence="15">SDAP desuccinylase</shortName>
        <ecNumber evidence="4 15">3.5.1.18</ecNumber>
    </recommendedName>
    <alternativeName>
        <fullName evidence="13 15">N-succinyl-LL-2,6-diaminoheptanedioate amidohydrolase</fullName>
    </alternativeName>
</protein>
<dbReference type="Proteomes" id="UP000198703">
    <property type="component" value="Unassembled WGS sequence"/>
</dbReference>
<dbReference type="GO" id="GO:0009014">
    <property type="term" value="F:succinyl-diaminopimelate desuccinylase activity"/>
    <property type="evidence" value="ECO:0007669"/>
    <property type="project" value="UniProtKB-UniRule"/>
</dbReference>
<organism evidence="17 18">
    <name type="scientific">Rubrimonas cliftonensis</name>
    <dbReference type="NCBI Taxonomy" id="89524"/>
    <lineage>
        <taxon>Bacteria</taxon>
        <taxon>Pseudomonadati</taxon>
        <taxon>Pseudomonadota</taxon>
        <taxon>Alphaproteobacteria</taxon>
        <taxon>Rhodobacterales</taxon>
        <taxon>Paracoccaceae</taxon>
        <taxon>Rubrimonas</taxon>
    </lineage>
</organism>
<dbReference type="OrthoDB" id="9809784at2"/>
<feature type="binding site" evidence="15">
    <location>
        <position position="102"/>
    </location>
    <ligand>
        <name>Zn(2+)</name>
        <dbReference type="ChEBI" id="CHEBI:29105"/>
        <label>1</label>
    </ligand>
</feature>
<comment type="similarity">
    <text evidence="2 15">Belongs to the peptidase M20A family. DapE subfamily.</text>
</comment>
<keyword evidence="6 15" id="KW-0028">Amino-acid biosynthesis</keyword>
<keyword evidence="9 15" id="KW-0862">Zinc</keyword>
<feature type="domain" description="Peptidase M20 dimerisation" evidence="16">
    <location>
        <begin position="177"/>
        <end position="282"/>
    </location>
</feature>
<dbReference type="Pfam" id="PF01546">
    <property type="entry name" value="Peptidase_M20"/>
    <property type="match status" value="1"/>
</dbReference>
<keyword evidence="11 15" id="KW-0457">Lysine biosynthesis</keyword>
<dbReference type="Gene3D" id="3.40.630.10">
    <property type="entry name" value="Zn peptidases"/>
    <property type="match status" value="2"/>
</dbReference>
<dbReference type="RefSeq" id="WP_093250072.1">
    <property type="nucleotide sequence ID" value="NZ_FNQM01000003.1"/>
</dbReference>
<dbReference type="PROSITE" id="PS00758">
    <property type="entry name" value="ARGE_DAPE_CPG2_1"/>
    <property type="match status" value="1"/>
</dbReference>
<dbReference type="GO" id="GO:0019877">
    <property type="term" value="P:diaminopimelate biosynthetic process"/>
    <property type="evidence" value="ECO:0007669"/>
    <property type="project" value="UniProtKB-UniRule"/>
</dbReference>
<feature type="binding site" evidence="15">
    <location>
        <position position="102"/>
    </location>
    <ligand>
        <name>Zn(2+)</name>
        <dbReference type="ChEBI" id="CHEBI:29105"/>
        <label>2</label>
    </ligand>
</feature>
<keyword evidence="7 15" id="KW-0479">Metal-binding</keyword>
<evidence type="ECO:0000313" key="18">
    <source>
        <dbReference type="Proteomes" id="UP000198703"/>
    </source>
</evidence>
<evidence type="ECO:0000256" key="11">
    <source>
        <dbReference type="ARBA" id="ARBA00023154"/>
    </source>
</evidence>
<dbReference type="Pfam" id="PF07687">
    <property type="entry name" value="M20_dimer"/>
    <property type="match status" value="1"/>
</dbReference>
<dbReference type="SUPFAM" id="SSF53187">
    <property type="entry name" value="Zn-dependent exopeptidases"/>
    <property type="match status" value="1"/>
</dbReference>
<dbReference type="AlphaFoldDB" id="A0A1H3YA80"/>
<feature type="binding site" evidence="15">
    <location>
        <position position="164"/>
    </location>
    <ligand>
        <name>Zn(2+)</name>
        <dbReference type="ChEBI" id="CHEBI:29105"/>
        <label>1</label>
    </ligand>
</feature>
<accession>A0A1H3YA80</accession>
<dbReference type="InterPro" id="IPR001261">
    <property type="entry name" value="ArgE/DapE_CS"/>
</dbReference>
<comment type="pathway">
    <text evidence="1 15">Amino-acid biosynthesis; L-lysine biosynthesis via DAP pathway; LL-2,6-diaminopimelate from (S)-tetrahydrodipicolinate (succinylase route): step 3/3.</text>
</comment>
<evidence type="ECO:0000256" key="4">
    <source>
        <dbReference type="ARBA" id="ARBA00011921"/>
    </source>
</evidence>
<dbReference type="PROSITE" id="PS00759">
    <property type="entry name" value="ARGE_DAPE_CPG2_2"/>
    <property type="match status" value="1"/>
</dbReference>
<reference evidence="17 18" key="1">
    <citation type="submission" date="2016-10" db="EMBL/GenBank/DDBJ databases">
        <authorList>
            <person name="de Groot N.N."/>
        </authorList>
    </citation>
    <scope>NUCLEOTIDE SEQUENCE [LARGE SCALE GENOMIC DNA]</scope>
    <source>
        <strain evidence="17 18">DSM 15345</strain>
    </source>
</reference>